<evidence type="ECO:0000256" key="1">
    <source>
        <dbReference type="SAM" id="MobiDB-lite"/>
    </source>
</evidence>
<evidence type="ECO:0008006" key="4">
    <source>
        <dbReference type="Google" id="ProtNLM"/>
    </source>
</evidence>
<protein>
    <recommendedName>
        <fullName evidence="4">DUF2325 domain-containing protein</fullName>
    </recommendedName>
</protein>
<dbReference type="Proteomes" id="UP001223261">
    <property type="component" value="Chromosome"/>
</dbReference>
<name>A0AAX3W4J9_MAMLE</name>
<dbReference type="AlphaFoldDB" id="A0AAX3W4J9"/>
<reference evidence="2" key="1">
    <citation type="journal article" date="2023" name="Antibiotics">
        <title>Prevalence and Molecular Characterization of Methicillin-Resistant Staphylococci (MRS) and Mammaliicocci (MRM) in Dromedary Camels from Algeria: First Detection of SCCmec-mecC Hybrid in Methicillin-Resistant Mammaliicoccus lentus.</title>
        <authorList>
            <person name="Belhout C."/>
            <person name="Boyen F."/>
            <person name="Vereecke N."/>
            <person name="Theuns S."/>
            <person name="Taibi N."/>
            <person name="Stegger M."/>
            <person name="de la Fe-Rodriguez P.Y."/>
            <person name="Bouayad L."/>
            <person name="Elgroud R."/>
            <person name="Butaye P."/>
        </authorList>
    </citation>
    <scope>NUCLEOTIDE SEQUENCE</scope>
    <source>
        <strain evidence="2">7048</strain>
    </source>
</reference>
<feature type="region of interest" description="Disordered" evidence="1">
    <location>
        <begin position="1"/>
        <end position="21"/>
    </location>
</feature>
<accession>A0AAX3W4J9</accession>
<proteinExistence type="predicted"/>
<evidence type="ECO:0000313" key="3">
    <source>
        <dbReference type="Proteomes" id="UP001223261"/>
    </source>
</evidence>
<dbReference type="RefSeq" id="WP_282862369.1">
    <property type="nucleotide sequence ID" value="NZ_CP118848.1"/>
</dbReference>
<gene>
    <name evidence="2" type="ORF">PYH69_00450</name>
</gene>
<sequence>MHDPKDGCVVEETEEVEQEKQTLKSDRDNYIFSRKLNSGVGLNHELEEIVYVPEKIVRQLNLKHGEVFRCERNGLKGGKDFFEKLNEAPMNHEIEPSHIIEYDYVVVSYDNNLKQFVCKEQYGDEGLKVIPTWLVHGHDATKFKLQDGDIVSAARMYDKNLLRIRWKYNTDEILPTPKPKKPTEYKDKTNKAPFEESDSLKGKNIGIFGTETFIYGYIREVEKQGVQVIHTDSDVRSHIENVVNQSDIIVIPILQTSHTKAELAKEGAKLSGKPYIILKSEW</sequence>
<organism evidence="2 3">
    <name type="scientific">Mammaliicoccus lentus</name>
    <name type="common">Staphylococcus lentus</name>
    <dbReference type="NCBI Taxonomy" id="42858"/>
    <lineage>
        <taxon>Bacteria</taxon>
        <taxon>Bacillati</taxon>
        <taxon>Bacillota</taxon>
        <taxon>Bacilli</taxon>
        <taxon>Bacillales</taxon>
        <taxon>Staphylococcaceae</taxon>
        <taxon>Mammaliicoccus</taxon>
    </lineage>
</organism>
<dbReference type="EMBL" id="CP118848">
    <property type="protein sequence ID" value="WHI60154.1"/>
    <property type="molecule type" value="Genomic_DNA"/>
</dbReference>
<evidence type="ECO:0000313" key="2">
    <source>
        <dbReference type="EMBL" id="WHI60154.1"/>
    </source>
</evidence>